<evidence type="ECO:0000313" key="2">
    <source>
        <dbReference type="EMBL" id="KDN80880.1"/>
    </source>
</evidence>
<dbReference type="AlphaFoldDB" id="A0A066YSH9"/>
<dbReference type="EMBL" id="JNBY01000159">
    <property type="protein sequence ID" value="KDN80880.1"/>
    <property type="molecule type" value="Genomic_DNA"/>
</dbReference>
<feature type="transmembrane region" description="Helical" evidence="1">
    <location>
        <begin position="102"/>
        <end position="120"/>
    </location>
</feature>
<sequence>MAWAGCGCAQGDDGEPADVALPAGVGLAGGAGGGWLRTVGCRPHGGADADRAGAAGGAALLWGRYAAPRRPVRDSAVAWYGVQLLVWGGSVALLAVTGRAAWAIGMGALMVVNTVWLRVLGEWSPAIER</sequence>
<dbReference type="Pfam" id="PF10823">
    <property type="entry name" value="DUF2568"/>
    <property type="match status" value="1"/>
</dbReference>
<protein>
    <submittedName>
        <fullName evidence="2">Uncharacterized protein</fullName>
    </submittedName>
</protein>
<name>A0A066YSH9_9ACTN</name>
<keyword evidence="1" id="KW-1133">Transmembrane helix</keyword>
<proteinExistence type="predicted"/>
<keyword evidence="3" id="KW-1185">Reference proteome</keyword>
<dbReference type="PATRIC" id="fig|1348663.4.peg.7122"/>
<evidence type="ECO:0000313" key="3">
    <source>
        <dbReference type="Proteomes" id="UP000027178"/>
    </source>
</evidence>
<dbReference type="HOGENOM" id="CLU_1945912_0_0_11"/>
<reference evidence="2 3" key="1">
    <citation type="submission" date="2014-05" db="EMBL/GenBank/DDBJ databases">
        <title>Draft Genome Sequence of Kitasatospora cheerisanensis KCTC 2395.</title>
        <authorList>
            <person name="Nam D.H."/>
        </authorList>
    </citation>
    <scope>NUCLEOTIDE SEQUENCE [LARGE SCALE GENOMIC DNA]</scope>
    <source>
        <strain evidence="2 3">KCTC 2395</strain>
    </source>
</reference>
<dbReference type="InterPro" id="IPR021214">
    <property type="entry name" value="DUF2568"/>
</dbReference>
<keyword evidence="1" id="KW-0472">Membrane</keyword>
<organism evidence="2 3">
    <name type="scientific">Kitasatospora cheerisanensis KCTC 2395</name>
    <dbReference type="NCBI Taxonomy" id="1348663"/>
    <lineage>
        <taxon>Bacteria</taxon>
        <taxon>Bacillati</taxon>
        <taxon>Actinomycetota</taxon>
        <taxon>Actinomycetes</taxon>
        <taxon>Kitasatosporales</taxon>
        <taxon>Streptomycetaceae</taxon>
        <taxon>Kitasatospora</taxon>
    </lineage>
</organism>
<gene>
    <name evidence="2" type="ORF">KCH_73700</name>
</gene>
<accession>A0A066YSH9</accession>
<dbReference type="OrthoDB" id="3873086at2"/>
<dbReference type="Proteomes" id="UP000027178">
    <property type="component" value="Unassembled WGS sequence"/>
</dbReference>
<evidence type="ECO:0000256" key="1">
    <source>
        <dbReference type="SAM" id="Phobius"/>
    </source>
</evidence>
<comment type="caution">
    <text evidence="2">The sequence shown here is derived from an EMBL/GenBank/DDBJ whole genome shotgun (WGS) entry which is preliminary data.</text>
</comment>
<keyword evidence="1" id="KW-0812">Transmembrane</keyword>
<feature type="transmembrane region" description="Helical" evidence="1">
    <location>
        <begin position="77"/>
        <end position="96"/>
    </location>
</feature>
<dbReference type="eggNOG" id="ENOG50320XQ">
    <property type="taxonomic scope" value="Bacteria"/>
</dbReference>